<reference evidence="1" key="1">
    <citation type="submission" date="2022-06" db="EMBL/GenBank/DDBJ databases">
        <authorList>
            <consortium name="SYNGENTA / RWTH Aachen University"/>
        </authorList>
    </citation>
    <scope>NUCLEOTIDE SEQUENCE</scope>
</reference>
<keyword evidence="2" id="KW-1185">Reference proteome</keyword>
<accession>A0AAV0B1N5</accession>
<evidence type="ECO:0000313" key="2">
    <source>
        <dbReference type="Proteomes" id="UP001153365"/>
    </source>
</evidence>
<evidence type="ECO:0000313" key="1">
    <source>
        <dbReference type="EMBL" id="CAH7675761.1"/>
    </source>
</evidence>
<dbReference type="AlphaFoldDB" id="A0AAV0B1N5"/>
<protein>
    <submittedName>
        <fullName evidence="1">Uncharacterized protein</fullName>
    </submittedName>
</protein>
<organism evidence="1 2">
    <name type="scientific">Phakopsora pachyrhizi</name>
    <name type="common">Asian soybean rust disease fungus</name>
    <dbReference type="NCBI Taxonomy" id="170000"/>
    <lineage>
        <taxon>Eukaryota</taxon>
        <taxon>Fungi</taxon>
        <taxon>Dikarya</taxon>
        <taxon>Basidiomycota</taxon>
        <taxon>Pucciniomycotina</taxon>
        <taxon>Pucciniomycetes</taxon>
        <taxon>Pucciniales</taxon>
        <taxon>Phakopsoraceae</taxon>
        <taxon>Phakopsora</taxon>
    </lineage>
</organism>
<sequence length="51" mass="6074">MTHSYPENQPWTRYPYLWVKPGGCVGLWVMGRTPPKRCKARNQPTQNLYHE</sequence>
<gene>
    <name evidence="1" type="ORF">PPACK8108_LOCUS10810</name>
</gene>
<comment type="caution">
    <text evidence="1">The sequence shown here is derived from an EMBL/GenBank/DDBJ whole genome shotgun (WGS) entry which is preliminary data.</text>
</comment>
<dbReference type="Proteomes" id="UP001153365">
    <property type="component" value="Unassembled WGS sequence"/>
</dbReference>
<dbReference type="EMBL" id="CALTRL010002445">
    <property type="protein sequence ID" value="CAH7675761.1"/>
    <property type="molecule type" value="Genomic_DNA"/>
</dbReference>
<proteinExistence type="predicted"/>
<name>A0AAV0B1N5_PHAPC</name>